<reference evidence="1" key="1">
    <citation type="submission" date="2019-08" db="EMBL/GenBank/DDBJ databases">
        <authorList>
            <person name="Kucharzyk K."/>
            <person name="Murdoch R.W."/>
            <person name="Higgins S."/>
            <person name="Loffler F."/>
        </authorList>
    </citation>
    <scope>NUCLEOTIDE SEQUENCE</scope>
</reference>
<gene>
    <name evidence="1" type="ORF">SDC9_159625</name>
</gene>
<accession>A0A645FG31</accession>
<proteinExistence type="predicted"/>
<name>A0A645FG31_9ZZZZ</name>
<evidence type="ECO:0000313" key="1">
    <source>
        <dbReference type="EMBL" id="MPN12309.1"/>
    </source>
</evidence>
<dbReference type="EMBL" id="VSSQ01058639">
    <property type="protein sequence ID" value="MPN12309.1"/>
    <property type="molecule type" value="Genomic_DNA"/>
</dbReference>
<comment type="caution">
    <text evidence="1">The sequence shown here is derived from an EMBL/GenBank/DDBJ whole genome shotgun (WGS) entry which is preliminary data.</text>
</comment>
<protein>
    <submittedName>
        <fullName evidence="1">Uncharacterized protein</fullName>
    </submittedName>
</protein>
<dbReference type="AlphaFoldDB" id="A0A645FG31"/>
<organism evidence="1">
    <name type="scientific">bioreactor metagenome</name>
    <dbReference type="NCBI Taxonomy" id="1076179"/>
    <lineage>
        <taxon>unclassified sequences</taxon>
        <taxon>metagenomes</taxon>
        <taxon>ecological metagenomes</taxon>
    </lineage>
</organism>
<sequence length="164" mass="17960">MIHAVNAVADPYELDLFKLRYHRNDIHIVPSDPRRPDMVADAGMEPAADYQGYELNEQLGPEGAFGLHPFSPAAGKGLVGREQLFGLVPGLVQQQGVAGGHPVGRYDAEIAEKIRHRLNRLLFLPVQDEESLLPVHPELKVVEGLEPVHVHGGAILFDEPVESA</sequence>